<evidence type="ECO:0000256" key="3">
    <source>
        <dbReference type="ARBA" id="ARBA00022683"/>
    </source>
</evidence>
<dbReference type="PANTHER" id="PTHR33705:SF2">
    <property type="entry name" value="PHOSPHOCARRIER PROTEIN NPR"/>
    <property type="match status" value="1"/>
</dbReference>
<comment type="subcellular location">
    <subcellularLocation>
        <location evidence="1">Cytoplasm</location>
    </subcellularLocation>
</comment>
<evidence type="ECO:0000259" key="4">
    <source>
        <dbReference type="PROSITE" id="PS51350"/>
    </source>
</evidence>
<evidence type="ECO:0000313" key="6">
    <source>
        <dbReference type="Proteomes" id="UP000295515"/>
    </source>
</evidence>
<dbReference type="PANTHER" id="PTHR33705">
    <property type="entry name" value="PHOSPHOCARRIER PROTEIN HPR"/>
    <property type="match status" value="1"/>
</dbReference>
<dbReference type="Gene3D" id="3.30.1340.10">
    <property type="entry name" value="HPr-like"/>
    <property type="match status" value="1"/>
</dbReference>
<dbReference type="InterPro" id="IPR002114">
    <property type="entry name" value="PTS_HPr_Ser_P_site"/>
</dbReference>
<dbReference type="GO" id="GO:0005737">
    <property type="term" value="C:cytoplasm"/>
    <property type="evidence" value="ECO:0007669"/>
    <property type="project" value="UniProtKB-SubCell"/>
</dbReference>
<dbReference type="InterPro" id="IPR000032">
    <property type="entry name" value="HPr-like"/>
</dbReference>
<evidence type="ECO:0000256" key="1">
    <source>
        <dbReference type="ARBA" id="ARBA00004496"/>
    </source>
</evidence>
<dbReference type="SUPFAM" id="SSF55594">
    <property type="entry name" value="HPr-like"/>
    <property type="match status" value="1"/>
</dbReference>
<sequence>MAQNLVFTVTDPVGLYATPTTELVNAVKQFHSDVTLKYGTKEVNLKSMMGVLSLGIPTKAVLEIVAEGPDEKQAIEEIKAKINELKISEIE</sequence>
<dbReference type="Proteomes" id="UP000295515">
    <property type="component" value="Unassembled WGS sequence"/>
</dbReference>
<proteinExistence type="predicted"/>
<organism evidence="5 6">
    <name type="scientific">Longibaculum muris</name>
    <dbReference type="NCBI Taxonomy" id="1796628"/>
    <lineage>
        <taxon>Bacteria</taxon>
        <taxon>Bacillati</taxon>
        <taxon>Bacillota</taxon>
        <taxon>Erysipelotrichia</taxon>
        <taxon>Erysipelotrichales</taxon>
        <taxon>Coprobacillaceae</taxon>
        <taxon>Longibaculum</taxon>
    </lineage>
</organism>
<dbReference type="GeneID" id="98914340"/>
<protein>
    <submittedName>
        <fullName evidence="5">Phosphocarrier protein</fullName>
    </submittedName>
</protein>
<reference evidence="5 6" key="1">
    <citation type="submission" date="2019-03" db="EMBL/GenBank/DDBJ databases">
        <title>Genomic Encyclopedia of Type Strains, Phase IV (KMG-IV): sequencing the most valuable type-strain genomes for metagenomic binning, comparative biology and taxonomic classification.</title>
        <authorList>
            <person name="Goeker M."/>
        </authorList>
    </citation>
    <scope>NUCLEOTIDE SEQUENCE [LARGE SCALE GENOMIC DNA]</scope>
    <source>
        <strain evidence="5 6">DSM 29487</strain>
    </source>
</reference>
<dbReference type="GO" id="GO:0009401">
    <property type="term" value="P:phosphoenolpyruvate-dependent sugar phosphotransferase system"/>
    <property type="evidence" value="ECO:0007669"/>
    <property type="project" value="UniProtKB-KW"/>
</dbReference>
<dbReference type="CDD" id="cd00367">
    <property type="entry name" value="PTS-HPr_like"/>
    <property type="match status" value="1"/>
</dbReference>
<evidence type="ECO:0000313" key="5">
    <source>
        <dbReference type="EMBL" id="TCW02134.1"/>
    </source>
</evidence>
<dbReference type="RefSeq" id="WP_066446283.1">
    <property type="nucleotide sequence ID" value="NZ_CAUWFI010000006.1"/>
</dbReference>
<name>A0A4R3Z858_9FIRM</name>
<dbReference type="PROSITE" id="PS00589">
    <property type="entry name" value="PTS_HPR_SER"/>
    <property type="match status" value="1"/>
</dbReference>
<evidence type="ECO:0000256" key="2">
    <source>
        <dbReference type="ARBA" id="ARBA00022490"/>
    </source>
</evidence>
<feature type="domain" description="HPr" evidence="4">
    <location>
        <begin position="2"/>
        <end position="91"/>
    </location>
</feature>
<dbReference type="Pfam" id="PF00381">
    <property type="entry name" value="PTS-HPr"/>
    <property type="match status" value="1"/>
</dbReference>
<keyword evidence="2" id="KW-0963">Cytoplasm</keyword>
<dbReference type="EMBL" id="SMCQ01000002">
    <property type="protein sequence ID" value="TCW02134.1"/>
    <property type="molecule type" value="Genomic_DNA"/>
</dbReference>
<dbReference type="PROSITE" id="PS51350">
    <property type="entry name" value="PTS_HPR_DOM"/>
    <property type="match status" value="1"/>
</dbReference>
<comment type="caution">
    <text evidence="5">The sequence shown here is derived from an EMBL/GenBank/DDBJ whole genome shotgun (WGS) entry which is preliminary data.</text>
</comment>
<keyword evidence="3" id="KW-0598">Phosphotransferase system</keyword>
<accession>A0A4R3Z858</accession>
<dbReference type="InterPro" id="IPR050399">
    <property type="entry name" value="HPr"/>
</dbReference>
<dbReference type="AlphaFoldDB" id="A0A4R3Z858"/>
<keyword evidence="6" id="KW-1185">Reference proteome</keyword>
<dbReference type="InterPro" id="IPR035895">
    <property type="entry name" value="HPr-like_sf"/>
</dbReference>
<dbReference type="PRINTS" id="PR00107">
    <property type="entry name" value="PHOSPHOCPHPR"/>
</dbReference>
<gene>
    <name evidence="5" type="ORF">EDD60_10297</name>
</gene>
<dbReference type="NCBIfam" id="TIGR01003">
    <property type="entry name" value="PTS_HPr_family"/>
    <property type="match status" value="1"/>
</dbReference>